<dbReference type="CDD" id="cd03190">
    <property type="entry name" value="GST_C_Omega_like"/>
    <property type="match status" value="1"/>
</dbReference>
<dbReference type="InterPro" id="IPR010987">
    <property type="entry name" value="Glutathione-S-Trfase_C-like"/>
</dbReference>
<gene>
    <name evidence="5" type="primary">LOC104266621</name>
</gene>
<dbReference type="InterPro" id="IPR036282">
    <property type="entry name" value="Glutathione-S-Trfase_C_sf"/>
</dbReference>
<dbReference type="GO" id="GO:0004364">
    <property type="term" value="F:glutathione transferase activity"/>
    <property type="evidence" value="ECO:0000318"/>
    <property type="project" value="GO_Central"/>
</dbReference>
<reference evidence="5" key="2">
    <citation type="submission" date="2025-08" db="UniProtKB">
        <authorList>
            <consortium name="Ensembl"/>
        </authorList>
    </citation>
    <scope>IDENTIFICATION</scope>
</reference>
<name>F6W1A6_CIOIN</name>
<dbReference type="Ensembl" id="ENSCINT00000006796.3">
    <property type="protein sequence ID" value="ENSCINP00000006796.3"/>
    <property type="gene ID" value="ENSCING00000003309.3"/>
</dbReference>
<feature type="active site" description="Nucleophile" evidence="1">
    <location>
        <position position="87"/>
    </location>
</feature>
<dbReference type="InterPro" id="IPR047047">
    <property type="entry name" value="GST_Omega-like_C"/>
</dbReference>
<sequence length="357" mass="41425">MFINAARLGLGFSKLQSLCQVKLLLPSLLKIQSVKNMSTEKHVDVSSSVNAKGAFVRKESAFRNEIKEGGEFPPESGRYHLYVSLACPWAHRTLISRKLKGLENVISYTVVDFLMLENGWRFNEKVEQCEKDPIFDAKYMKDIYHQVSPGYTGRITVPVLFDKKTKKIVNNESSEIIRMFNKSFNAYCATDGQRELDFYPEDLRSQIEEVNGWVYPNINNGVYRCGFARSQEAYDLAVHGLFEHLDKLEDLLSKQRYLTGCQLTEADIRLYTTLIRFDPVYHGHFKCNKKRIIDYPNIWNYLKELYQKPEFGETTNMNHITKHYQMSHTSINPFAIVYIGPDINFNDPHDRATKFPV</sequence>
<evidence type="ECO:0000259" key="4">
    <source>
        <dbReference type="PROSITE" id="PS50405"/>
    </source>
</evidence>
<proteinExistence type="predicted"/>
<dbReference type="KEGG" id="cin:104266621"/>
<dbReference type="InParanoid" id="F6W1A6"/>
<evidence type="ECO:0000256" key="1">
    <source>
        <dbReference type="PIRSR" id="PIRSR015753-1"/>
    </source>
</evidence>
<dbReference type="InterPro" id="IPR004045">
    <property type="entry name" value="Glutathione_S-Trfase_N"/>
</dbReference>
<protein>
    <submittedName>
        <fullName evidence="5">Glutathionyl-hydroquinone reductase YqjG</fullName>
    </submittedName>
</protein>
<dbReference type="Proteomes" id="UP000008144">
    <property type="component" value="Unassembled WGS sequence"/>
</dbReference>
<organism evidence="5 6">
    <name type="scientific">Ciona intestinalis</name>
    <name type="common">Transparent sea squirt</name>
    <name type="synonym">Ascidia intestinalis</name>
    <dbReference type="NCBI Taxonomy" id="7719"/>
    <lineage>
        <taxon>Eukaryota</taxon>
        <taxon>Metazoa</taxon>
        <taxon>Chordata</taxon>
        <taxon>Tunicata</taxon>
        <taxon>Ascidiacea</taxon>
        <taxon>Phlebobranchia</taxon>
        <taxon>Cionidae</taxon>
        <taxon>Ciona</taxon>
    </lineage>
</organism>
<dbReference type="GeneID" id="104266621"/>
<dbReference type="SFLD" id="SFLDG01206">
    <property type="entry name" value="Xi.1"/>
    <property type="match status" value="1"/>
</dbReference>
<dbReference type="InterPro" id="IPR016639">
    <property type="entry name" value="GST_Omega/GSH"/>
</dbReference>
<dbReference type="SFLD" id="SFLDS00019">
    <property type="entry name" value="Glutathione_Transferase_(cytos"/>
    <property type="match status" value="1"/>
</dbReference>
<evidence type="ECO:0000256" key="3">
    <source>
        <dbReference type="PIRSR" id="PIRSR015753-3"/>
    </source>
</evidence>
<feature type="binding site" evidence="2">
    <location>
        <position position="120"/>
    </location>
    <ligand>
        <name>glutathione</name>
        <dbReference type="ChEBI" id="CHEBI:57925"/>
    </ligand>
</feature>
<feature type="site" description="Lowers pKa of active site Cys" evidence="3">
    <location>
        <position position="281"/>
    </location>
</feature>
<dbReference type="GO" id="GO:0005737">
    <property type="term" value="C:cytoplasm"/>
    <property type="evidence" value="ECO:0000318"/>
    <property type="project" value="GO_Central"/>
</dbReference>
<dbReference type="OMA" id="PWANRAI"/>
<dbReference type="PROSITE" id="PS50405">
    <property type="entry name" value="GST_CTER"/>
    <property type="match status" value="1"/>
</dbReference>
<keyword evidence="6" id="KW-1185">Reference proteome</keyword>
<feature type="binding site" evidence="2">
    <location>
        <begin position="154"/>
        <end position="157"/>
    </location>
    <ligand>
        <name>glutathione</name>
        <dbReference type="ChEBI" id="CHEBI:57925"/>
    </ligand>
</feature>
<dbReference type="PANTHER" id="PTHR32419:SF6">
    <property type="entry name" value="GLUTATHIONE S-TRANSFERASE OMEGA-LIKE 1-RELATED"/>
    <property type="match status" value="1"/>
</dbReference>
<dbReference type="PIRSF" id="PIRSF015753">
    <property type="entry name" value="GST"/>
    <property type="match status" value="1"/>
</dbReference>
<dbReference type="Gene3D" id="1.20.1050.10">
    <property type="match status" value="1"/>
</dbReference>
<feature type="active site" description="Proton donor/acceptor" evidence="1">
    <location>
        <position position="223"/>
    </location>
</feature>
<dbReference type="Pfam" id="PF13409">
    <property type="entry name" value="GST_N_2"/>
    <property type="match status" value="1"/>
</dbReference>
<dbReference type="InterPro" id="IPR036249">
    <property type="entry name" value="Thioredoxin-like_sf"/>
</dbReference>
<dbReference type="SFLD" id="SFLDG01148">
    <property type="entry name" value="Xi_(cytGST)"/>
    <property type="match status" value="1"/>
</dbReference>
<dbReference type="Gene3D" id="3.40.30.10">
    <property type="entry name" value="Glutaredoxin"/>
    <property type="match status" value="1"/>
</dbReference>
<accession>F6W1A6</accession>
<evidence type="ECO:0000313" key="6">
    <source>
        <dbReference type="Proteomes" id="UP000008144"/>
    </source>
</evidence>
<dbReference type="InterPro" id="IPR040079">
    <property type="entry name" value="Glutathione_S-Trfase"/>
</dbReference>
<dbReference type="AlphaFoldDB" id="F6W1A6"/>
<feature type="site" description="Lowers pKa of active site Cys" evidence="3">
    <location>
        <position position="324"/>
    </location>
</feature>
<dbReference type="SUPFAM" id="SSF47616">
    <property type="entry name" value="GST C-terminal domain-like"/>
    <property type="match status" value="1"/>
</dbReference>
<dbReference type="FunFam" id="3.40.30.10:FF:000162">
    <property type="entry name" value="Glutathione S-transferase Gst3"/>
    <property type="match status" value="1"/>
</dbReference>
<dbReference type="HOGENOM" id="CLU_037263_0_1_1"/>
<dbReference type="STRING" id="7719.ENSCINP00000006796"/>
<evidence type="ECO:0000313" key="5">
    <source>
        <dbReference type="Ensembl" id="ENSCINP00000006796.3"/>
    </source>
</evidence>
<reference evidence="6" key="1">
    <citation type="journal article" date="2002" name="Science">
        <title>The draft genome of Ciona intestinalis: insights into chordate and vertebrate origins.</title>
        <authorList>
            <person name="Dehal P."/>
            <person name="Satou Y."/>
            <person name="Campbell R.K."/>
            <person name="Chapman J."/>
            <person name="Degnan B."/>
            <person name="De Tomaso A."/>
            <person name="Davidson B."/>
            <person name="Di Gregorio A."/>
            <person name="Gelpke M."/>
            <person name="Goodstein D.M."/>
            <person name="Harafuji N."/>
            <person name="Hastings K.E."/>
            <person name="Ho I."/>
            <person name="Hotta K."/>
            <person name="Huang W."/>
            <person name="Kawashima T."/>
            <person name="Lemaire P."/>
            <person name="Martinez D."/>
            <person name="Meinertzhagen I.A."/>
            <person name="Necula S."/>
            <person name="Nonaka M."/>
            <person name="Putnam N."/>
            <person name="Rash S."/>
            <person name="Saiga H."/>
            <person name="Satake M."/>
            <person name="Terry A."/>
            <person name="Yamada L."/>
            <person name="Wang H.G."/>
            <person name="Awazu S."/>
            <person name="Azumi K."/>
            <person name="Boore J."/>
            <person name="Branno M."/>
            <person name="Chin-Bow S."/>
            <person name="DeSantis R."/>
            <person name="Doyle S."/>
            <person name="Francino P."/>
            <person name="Keys D.N."/>
            <person name="Haga S."/>
            <person name="Hayashi H."/>
            <person name="Hino K."/>
            <person name="Imai K.S."/>
            <person name="Inaba K."/>
            <person name="Kano S."/>
            <person name="Kobayashi K."/>
            <person name="Kobayashi M."/>
            <person name="Lee B.I."/>
            <person name="Makabe K.W."/>
            <person name="Manohar C."/>
            <person name="Matassi G."/>
            <person name="Medina M."/>
            <person name="Mochizuki Y."/>
            <person name="Mount S."/>
            <person name="Morishita T."/>
            <person name="Miura S."/>
            <person name="Nakayama A."/>
            <person name="Nishizaka S."/>
            <person name="Nomoto H."/>
            <person name="Ohta F."/>
            <person name="Oishi K."/>
            <person name="Rigoutsos I."/>
            <person name="Sano M."/>
            <person name="Sasaki A."/>
            <person name="Sasakura Y."/>
            <person name="Shoguchi E."/>
            <person name="Shin-i T."/>
            <person name="Spagnuolo A."/>
            <person name="Stainier D."/>
            <person name="Suzuki M.M."/>
            <person name="Tassy O."/>
            <person name="Takatori N."/>
            <person name="Tokuoka M."/>
            <person name="Yagi K."/>
            <person name="Yoshizaki F."/>
            <person name="Wada S."/>
            <person name="Zhang C."/>
            <person name="Hyatt P.D."/>
            <person name="Larimer F."/>
            <person name="Detter C."/>
            <person name="Doggett N."/>
            <person name="Glavina T."/>
            <person name="Hawkins T."/>
            <person name="Richardson P."/>
            <person name="Lucas S."/>
            <person name="Kohara Y."/>
            <person name="Levine M."/>
            <person name="Satoh N."/>
            <person name="Rokhsar D.S."/>
        </authorList>
    </citation>
    <scope>NUCLEOTIDE SEQUENCE [LARGE SCALE GENOMIC DNA]</scope>
</reference>
<dbReference type="OrthoDB" id="2309723at2759"/>
<evidence type="ECO:0000256" key="2">
    <source>
        <dbReference type="PIRSR" id="PIRSR015753-2"/>
    </source>
</evidence>
<reference evidence="5" key="3">
    <citation type="submission" date="2025-09" db="UniProtKB">
        <authorList>
            <consortium name="Ensembl"/>
        </authorList>
    </citation>
    <scope>IDENTIFICATION</scope>
</reference>
<dbReference type="SUPFAM" id="SSF52833">
    <property type="entry name" value="Thioredoxin-like"/>
    <property type="match status" value="1"/>
</dbReference>
<accession>A0A1W3JH32</accession>
<dbReference type="PANTHER" id="PTHR32419">
    <property type="entry name" value="GLUTATHIONYL-HYDROQUINONE REDUCTASE"/>
    <property type="match status" value="1"/>
</dbReference>
<dbReference type="Pfam" id="PF13410">
    <property type="entry name" value="GST_C_2"/>
    <property type="match status" value="1"/>
</dbReference>
<feature type="domain" description="GST C-terminal" evidence="4">
    <location>
        <begin position="200"/>
        <end position="334"/>
    </location>
</feature>
<dbReference type="RefSeq" id="XP_009861602.1">
    <property type="nucleotide sequence ID" value="XM_009863300.3"/>
</dbReference>
<feature type="binding site" evidence="2">
    <location>
        <begin position="172"/>
        <end position="173"/>
    </location>
    <ligand>
        <name>glutathione</name>
        <dbReference type="ChEBI" id="CHEBI:57925"/>
    </ligand>
</feature>
<dbReference type="GeneTree" id="ENSGT00530000065151"/>